<reference evidence="1 2" key="1">
    <citation type="submission" date="2021-08" db="EMBL/GenBank/DDBJ databases">
        <title>Nocardioides bacterium WL0053 sp. nov., isolated from the sediment.</title>
        <authorList>
            <person name="Wang L."/>
            <person name="Zhang D."/>
            <person name="Zhang A."/>
        </authorList>
    </citation>
    <scope>NUCLEOTIDE SEQUENCE [LARGE SCALE GENOMIC DNA]</scope>
    <source>
        <strain evidence="1 2">WL0053</strain>
    </source>
</reference>
<dbReference type="RefSeq" id="WP_221025465.1">
    <property type="nucleotide sequence ID" value="NZ_JAIEZQ010000002.1"/>
</dbReference>
<dbReference type="Gene3D" id="3.40.50.720">
    <property type="entry name" value="NAD(P)-binding Rossmann-like Domain"/>
    <property type="match status" value="1"/>
</dbReference>
<sequence length="320" mass="34589">MPLTAGLDWLLDRTVVPGYSRVGSALRRHWWPDDPAPGALAGTTVAVTGANSGLGAATTLGAARLGAEVWMLCRSVERGEAARDEILAELPDAAVRVHRCDVSDLAALPDVAADLRREVPRLRALVHNAGVLPPERTVTDDGHELTLATHVLGPHVLTDALRGPLAADGAGRVLFVASGGMYAQRLYDDDPEYTLGDYSGTTAYARTKRMQVHLAEEWARVLEPEGTTVHSMHPGWAATPGVTDSLPAFDKVMGPLLRTPEQGADTAVWLLAAREARETTGLFWHDRRPRPTSYLSRTRPSPEHVRALWNFCVRTTGVPA</sequence>
<name>A0ABS7RL61_9ACTN</name>
<protein>
    <submittedName>
        <fullName evidence="1">SDR family NAD(P)-dependent oxidoreductase</fullName>
    </submittedName>
</protein>
<dbReference type="InterPro" id="IPR052992">
    <property type="entry name" value="SDR_member_12"/>
</dbReference>
<dbReference type="Pfam" id="PF00106">
    <property type="entry name" value="adh_short"/>
    <property type="match status" value="1"/>
</dbReference>
<dbReference type="Proteomes" id="UP000754710">
    <property type="component" value="Unassembled WGS sequence"/>
</dbReference>
<proteinExistence type="predicted"/>
<comment type="caution">
    <text evidence="1">The sequence shown here is derived from an EMBL/GenBank/DDBJ whole genome shotgun (WGS) entry which is preliminary data.</text>
</comment>
<keyword evidence="2" id="KW-1185">Reference proteome</keyword>
<dbReference type="PANTHER" id="PTHR44656:SF7">
    <property type="entry name" value="DEHYDROGENASE_REDUCTASE SDR FAMILY MEMBER 12"/>
    <property type="match status" value="1"/>
</dbReference>
<dbReference type="PANTHER" id="PTHR44656">
    <property type="entry name" value="DEHYDROGENASE/REDUCTASE SDR FAMILY MEMBER 12"/>
    <property type="match status" value="1"/>
</dbReference>
<evidence type="ECO:0000313" key="2">
    <source>
        <dbReference type="Proteomes" id="UP000754710"/>
    </source>
</evidence>
<organism evidence="1 2">
    <name type="scientific">Nocardioides jiangsuensis</name>
    <dbReference type="NCBI Taxonomy" id="2866161"/>
    <lineage>
        <taxon>Bacteria</taxon>
        <taxon>Bacillati</taxon>
        <taxon>Actinomycetota</taxon>
        <taxon>Actinomycetes</taxon>
        <taxon>Propionibacteriales</taxon>
        <taxon>Nocardioidaceae</taxon>
        <taxon>Nocardioides</taxon>
    </lineage>
</organism>
<evidence type="ECO:0000313" key="1">
    <source>
        <dbReference type="EMBL" id="MBY9075756.1"/>
    </source>
</evidence>
<dbReference type="PRINTS" id="PR00081">
    <property type="entry name" value="GDHRDH"/>
</dbReference>
<dbReference type="InterPro" id="IPR002347">
    <property type="entry name" value="SDR_fam"/>
</dbReference>
<dbReference type="SUPFAM" id="SSF51735">
    <property type="entry name" value="NAD(P)-binding Rossmann-fold domains"/>
    <property type="match status" value="1"/>
</dbReference>
<dbReference type="InterPro" id="IPR036291">
    <property type="entry name" value="NAD(P)-bd_dom_sf"/>
</dbReference>
<dbReference type="EMBL" id="JAIEZQ010000002">
    <property type="protein sequence ID" value="MBY9075756.1"/>
    <property type="molecule type" value="Genomic_DNA"/>
</dbReference>
<gene>
    <name evidence="1" type="ORF">K1X13_13070</name>
</gene>
<accession>A0ABS7RL61</accession>